<dbReference type="SMART" id="SM00408">
    <property type="entry name" value="IGc2"/>
    <property type="match status" value="4"/>
</dbReference>
<dbReference type="PANTHER" id="PTHR23278">
    <property type="entry name" value="SIDESTEP PROTEIN"/>
    <property type="match status" value="1"/>
</dbReference>
<dbReference type="InterPro" id="IPR036179">
    <property type="entry name" value="Ig-like_dom_sf"/>
</dbReference>
<comment type="caution">
    <text evidence="9">The sequence shown here is derived from an EMBL/GenBank/DDBJ whole genome shotgun (WGS) entry which is preliminary data.</text>
</comment>
<dbReference type="PROSITE" id="PS50835">
    <property type="entry name" value="IG_LIKE"/>
    <property type="match status" value="4"/>
</dbReference>
<evidence type="ECO:0000259" key="8">
    <source>
        <dbReference type="PROSITE" id="PS50853"/>
    </source>
</evidence>
<dbReference type="InterPro" id="IPR036116">
    <property type="entry name" value="FN3_sf"/>
</dbReference>
<dbReference type="InterPro" id="IPR007110">
    <property type="entry name" value="Ig-like_dom"/>
</dbReference>
<keyword evidence="5" id="KW-1015">Disulfide bond</keyword>
<dbReference type="EMBL" id="CAXIEN010000279">
    <property type="protein sequence ID" value="CAL1291262.1"/>
    <property type="molecule type" value="Genomic_DNA"/>
</dbReference>
<evidence type="ECO:0000313" key="9">
    <source>
        <dbReference type="EMBL" id="CAL1291262.1"/>
    </source>
</evidence>
<keyword evidence="2 6" id="KW-0812">Transmembrane</keyword>
<dbReference type="Pfam" id="PF08205">
    <property type="entry name" value="C2-set_2"/>
    <property type="match status" value="1"/>
</dbReference>
<evidence type="ECO:0000256" key="5">
    <source>
        <dbReference type="ARBA" id="ARBA00023157"/>
    </source>
</evidence>
<proteinExistence type="predicted"/>
<evidence type="ECO:0000256" key="3">
    <source>
        <dbReference type="ARBA" id="ARBA00022989"/>
    </source>
</evidence>
<comment type="subcellular location">
    <subcellularLocation>
        <location evidence="1">Membrane</location>
        <topology evidence="1">Single-pass membrane protein</topology>
    </subcellularLocation>
</comment>
<dbReference type="InterPro" id="IPR003598">
    <property type="entry name" value="Ig_sub2"/>
</dbReference>
<dbReference type="CDD" id="cd00098">
    <property type="entry name" value="IgC1"/>
    <property type="match status" value="1"/>
</dbReference>
<name>A0AAV2B567_9ARAC</name>
<dbReference type="SMART" id="SM00409">
    <property type="entry name" value="IG"/>
    <property type="match status" value="4"/>
</dbReference>
<feature type="transmembrane region" description="Helical" evidence="6">
    <location>
        <begin position="648"/>
        <end position="674"/>
    </location>
</feature>
<keyword evidence="4 6" id="KW-0472">Membrane</keyword>
<dbReference type="InterPro" id="IPR003599">
    <property type="entry name" value="Ig_sub"/>
</dbReference>
<protein>
    <recommendedName>
        <fullName evidence="11">Nephrin/kirre</fullName>
    </recommendedName>
</protein>
<evidence type="ECO:0000256" key="2">
    <source>
        <dbReference type="ARBA" id="ARBA00022692"/>
    </source>
</evidence>
<evidence type="ECO:0000259" key="7">
    <source>
        <dbReference type="PROSITE" id="PS50835"/>
    </source>
</evidence>
<evidence type="ECO:0000256" key="6">
    <source>
        <dbReference type="SAM" id="Phobius"/>
    </source>
</evidence>
<evidence type="ECO:0000256" key="1">
    <source>
        <dbReference type="ARBA" id="ARBA00004167"/>
    </source>
</evidence>
<dbReference type="InterPro" id="IPR013106">
    <property type="entry name" value="Ig_V-set"/>
</dbReference>
<evidence type="ECO:0000313" key="10">
    <source>
        <dbReference type="Proteomes" id="UP001497382"/>
    </source>
</evidence>
<reference evidence="9 10" key="1">
    <citation type="submission" date="2024-04" db="EMBL/GenBank/DDBJ databases">
        <authorList>
            <person name="Rising A."/>
            <person name="Reimegard J."/>
            <person name="Sonavane S."/>
            <person name="Akerstrom W."/>
            <person name="Nylinder S."/>
            <person name="Hedman E."/>
            <person name="Kallberg Y."/>
        </authorList>
    </citation>
    <scope>NUCLEOTIDE SEQUENCE [LARGE SCALE GENOMIC DNA]</scope>
</reference>
<feature type="domain" description="Ig-like" evidence="7">
    <location>
        <begin position="252"/>
        <end position="346"/>
    </location>
</feature>
<dbReference type="InterPro" id="IPR013783">
    <property type="entry name" value="Ig-like_fold"/>
</dbReference>
<gene>
    <name evidence="9" type="ORF">LARSCL_LOCUS16992</name>
</gene>
<dbReference type="Pfam" id="PF13927">
    <property type="entry name" value="Ig_3"/>
    <property type="match status" value="2"/>
</dbReference>
<feature type="domain" description="Ig-like" evidence="7">
    <location>
        <begin position="147"/>
        <end position="245"/>
    </location>
</feature>
<keyword evidence="3 6" id="KW-1133">Transmembrane helix</keyword>
<dbReference type="AlphaFoldDB" id="A0AAV2B567"/>
<dbReference type="InterPro" id="IPR013162">
    <property type="entry name" value="CD80_C2-set"/>
</dbReference>
<dbReference type="Pfam" id="PF07686">
    <property type="entry name" value="V-set"/>
    <property type="match status" value="1"/>
</dbReference>
<feature type="domain" description="Ig-like" evidence="7">
    <location>
        <begin position="29"/>
        <end position="136"/>
    </location>
</feature>
<keyword evidence="10" id="KW-1185">Reference proteome</keyword>
<evidence type="ECO:0000256" key="4">
    <source>
        <dbReference type="ARBA" id="ARBA00023136"/>
    </source>
</evidence>
<dbReference type="Gene3D" id="2.60.40.10">
    <property type="entry name" value="Immunoglobulins"/>
    <property type="match status" value="6"/>
</dbReference>
<dbReference type="PANTHER" id="PTHR23278:SF19">
    <property type="entry name" value="OBSCURIN"/>
    <property type="match status" value="1"/>
</dbReference>
<feature type="domain" description="Ig-like" evidence="7">
    <location>
        <begin position="351"/>
        <end position="443"/>
    </location>
</feature>
<feature type="transmembrane region" description="Helical" evidence="6">
    <location>
        <begin position="12"/>
        <end position="31"/>
    </location>
</feature>
<dbReference type="PROSITE" id="PS50853">
    <property type="entry name" value="FN3"/>
    <property type="match status" value="1"/>
</dbReference>
<organism evidence="9 10">
    <name type="scientific">Larinioides sclopetarius</name>
    <dbReference type="NCBI Taxonomy" id="280406"/>
    <lineage>
        <taxon>Eukaryota</taxon>
        <taxon>Metazoa</taxon>
        <taxon>Ecdysozoa</taxon>
        <taxon>Arthropoda</taxon>
        <taxon>Chelicerata</taxon>
        <taxon>Arachnida</taxon>
        <taxon>Araneae</taxon>
        <taxon>Araneomorphae</taxon>
        <taxon>Entelegynae</taxon>
        <taxon>Araneoidea</taxon>
        <taxon>Araneidae</taxon>
        <taxon>Larinioides</taxon>
    </lineage>
</organism>
<accession>A0AAV2B567</accession>
<dbReference type="GO" id="GO:0016020">
    <property type="term" value="C:membrane"/>
    <property type="evidence" value="ECO:0007669"/>
    <property type="project" value="UniProtKB-SubCell"/>
</dbReference>
<dbReference type="Proteomes" id="UP001497382">
    <property type="component" value="Unassembled WGS sequence"/>
</dbReference>
<dbReference type="SUPFAM" id="SSF48726">
    <property type="entry name" value="Immunoglobulin"/>
    <property type="match status" value="5"/>
</dbReference>
<evidence type="ECO:0008006" key="11">
    <source>
        <dbReference type="Google" id="ProtNLM"/>
    </source>
</evidence>
<sequence length="848" mass="94983">MNGLQLCWNLRLWIICFQGLWMFVISLKPVIATAHEYYAVAGGRISMPCNITAPSSDDVVTLVLWYKGDMKVPIYTLDARKGPIEKSKHFPSKQLGRRVHFDLHVRNPGLTIDPVKGEDQGIYRCRVEYKRYRTLSYMYELKVIVPPREVNIMDESGQRIEETIGPVDEGSNVTLICEAEGGSPSPSVTWWRDSVLLDDSYHITTQGYVRNNITLIRLKRSDLSAIFTCQASNNNLTVPTSNSVALDLNLRPLDVRIISPPHHLSAGHKVTLECESTGSRPRAVMTWWKGSQKIQTGNEVISDNGNLTLSTLSFVPTAEDHGKKFTCTAKNPSLPDSLIEDTRTITVHYIPELRLALGASIQHTAIKEGSDVYFDCNIRANPWVHDVSWRFEDNILFSNVSAGIIVSNQSLVLQRVKKEHRGRYQCVATNTEGEGRSEEVQLDVQFAPVCKNKAVQVFGVAKQETLNITCELEADPTDVKFHWALNNTVESMDVKNFISEGTSSTVFYTPRNMLGYGALLCWGSNDIGRQKDPCVYRVVPVGPPETMRNCLVTNHTTDSLLIQCEPGYDGGLSQTFHLEIYSSTNEHLRGNMTSEDSPTFLVQDLLTGTSFILVLYAANAKGRSNSVALVASTLRPAERHTAEEDESILSPMIGILIGIVAAFVILSIVIAIIVRMRTHEKHKDSEETKQEKCELPIQSYKEESIDSTIESPDVIPADSQVYAPDTKSIHLECTRRMNEEMYKILKQKQDNYDPLLSGNDPSRSEIVEDISYTDLGVRGYHKRAVPLHMEPPTEYADVYRHGVRTQVLPLPVSDALDKHAPELPLINNVQQNTRECIRGDRIVATTPL</sequence>
<dbReference type="InterPro" id="IPR003961">
    <property type="entry name" value="FN3_dom"/>
</dbReference>
<dbReference type="SUPFAM" id="SSF49265">
    <property type="entry name" value="Fibronectin type III"/>
    <property type="match status" value="1"/>
</dbReference>
<feature type="domain" description="Fibronectin type-III" evidence="8">
    <location>
        <begin position="543"/>
        <end position="637"/>
    </location>
</feature>